<dbReference type="eggNOG" id="COG2242">
    <property type="taxonomic scope" value="Bacteria"/>
</dbReference>
<dbReference type="InterPro" id="IPR006342">
    <property type="entry name" value="FkbM_mtfrase"/>
</dbReference>
<accession>K9GLM6</accession>
<sequence length="279" mass="30393">MVMGLARHWRKVACALAGGELIRRVPLGEASARVPVHRDGSVLHAFREPWMNTLLPRLLDGAERPGVIDVGANIGQFLVALRACRPDARYVGFEPNARNYGYLQRLIALNGWPGVDAFPIALSDTFGVANLGVRKDSFDVFASLAHDVHDAGFFRRTQSVLMTTGDSMVDALGMERVRLLKVDVEGAELEVLRGFGKTLADHAPYVVFEMLPAAPDAGEDDRRVARARDLMALLGGMGYRFRPITDAGLADPCQTVDPRTIARPEDANLLAIPAGRDLP</sequence>
<keyword evidence="2" id="KW-0489">Methyltransferase</keyword>
<evidence type="ECO:0000259" key="1">
    <source>
        <dbReference type="Pfam" id="PF05050"/>
    </source>
</evidence>
<gene>
    <name evidence="2" type="ORF">C882_2139</name>
</gene>
<reference evidence="2 3" key="1">
    <citation type="journal article" date="2013" name="Genome Announc.">
        <title>Draft Genome Sequence of an Alphaproteobacterium, Caenispirillum salinarum AK4(T), Isolated from a Solar Saltern.</title>
        <authorList>
            <person name="Khatri I."/>
            <person name="Singh A."/>
            <person name="Korpole S."/>
            <person name="Pinnaka A.K."/>
            <person name="Subramanian S."/>
        </authorList>
    </citation>
    <scope>NUCLEOTIDE SEQUENCE [LARGE SCALE GENOMIC DNA]</scope>
    <source>
        <strain evidence="2 3">AK4</strain>
    </source>
</reference>
<protein>
    <submittedName>
        <fullName evidence="2">Methyltransferase FkbM</fullName>
    </submittedName>
</protein>
<dbReference type="PANTHER" id="PTHR34203:SF15">
    <property type="entry name" value="SLL1173 PROTEIN"/>
    <property type="match status" value="1"/>
</dbReference>
<feature type="domain" description="Methyltransferase FkbM" evidence="1">
    <location>
        <begin position="69"/>
        <end position="241"/>
    </location>
</feature>
<dbReference type="RefSeq" id="WP_009542534.1">
    <property type="nucleotide sequence ID" value="NZ_ANHY01000022.1"/>
</dbReference>
<comment type="caution">
    <text evidence="2">The sequence shown here is derived from an EMBL/GenBank/DDBJ whole genome shotgun (WGS) entry which is preliminary data.</text>
</comment>
<dbReference type="InterPro" id="IPR029063">
    <property type="entry name" value="SAM-dependent_MTases_sf"/>
</dbReference>
<dbReference type="STRING" id="1238182.C882_2139"/>
<dbReference type="OrthoDB" id="9814604at2"/>
<keyword evidence="2" id="KW-0808">Transferase</keyword>
<name>K9GLM6_9PROT</name>
<dbReference type="Gene3D" id="3.40.50.150">
    <property type="entry name" value="Vaccinia Virus protein VP39"/>
    <property type="match status" value="1"/>
</dbReference>
<evidence type="ECO:0000313" key="2">
    <source>
        <dbReference type="EMBL" id="EKV26915.1"/>
    </source>
</evidence>
<dbReference type="NCBIfam" id="TIGR01444">
    <property type="entry name" value="fkbM_fam"/>
    <property type="match status" value="1"/>
</dbReference>
<dbReference type="SUPFAM" id="SSF53335">
    <property type="entry name" value="S-adenosyl-L-methionine-dependent methyltransferases"/>
    <property type="match status" value="1"/>
</dbReference>
<dbReference type="AlphaFoldDB" id="K9GLM6"/>
<organism evidence="2 3">
    <name type="scientific">Caenispirillum salinarum AK4</name>
    <dbReference type="NCBI Taxonomy" id="1238182"/>
    <lineage>
        <taxon>Bacteria</taxon>
        <taxon>Pseudomonadati</taxon>
        <taxon>Pseudomonadota</taxon>
        <taxon>Alphaproteobacteria</taxon>
        <taxon>Rhodospirillales</taxon>
        <taxon>Novispirillaceae</taxon>
        <taxon>Caenispirillum</taxon>
    </lineage>
</organism>
<dbReference type="GO" id="GO:0008168">
    <property type="term" value="F:methyltransferase activity"/>
    <property type="evidence" value="ECO:0007669"/>
    <property type="project" value="UniProtKB-KW"/>
</dbReference>
<dbReference type="GO" id="GO:0032259">
    <property type="term" value="P:methylation"/>
    <property type="evidence" value="ECO:0007669"/>
    <property type="project" value="UniProtKB-KW"/>
</dbReference>
<dbReference type="EMBL" id="ANHY01000022">
    <property type="protein sequence ID" value="EKV26915.1"/>
    <property type="molecule type" value="Genomic_DNA"/>
</dbReference>
<proteinExistence type="predicted"/>
<dbReference type="Proteomes" id="UP000009881">
    <property type="component" value="Unassembled WGS sequence"/>
</dbReference>
<dbReference type="PANTHER" id="PTHR34203">
    <property type="entry name" value="METHYLTRANSFERASE, FKBM FAMILY PROTEIN"/>
    <property type="match status" value="1"/>
</dbReference>
<dbReference type="Pfam" id="PF05050">
    <property type="entry name" value="Methyltransf_21"/>
    <property type="match status" value="1"/>
</dbReference>
<keyword evidence="3" id="KW-1185">Reference proteome</keyword>
<evidence type="ECO:0000313" key="3">
    <source>
        <dbReference type="Proteomes" id="UP000009881"/>
    </source>
</evidence>
<dbReference type="InterPro" id="IPR052514">
    <property type="entry name" value="SAM-dependent_MTase"/>
</dbReference>